<protein>
    <submittedName>
        <fullName evidence="6">CidB/LrgB family autolysis modulator</fullName>
    </submittedName>
</protein>
<accession>A0A1E5BXW5</accession>
<comment type="subcellular location">
    <subcellularLocation>
        <location evidence="1">Membrane</location>
        <topology evidence="1">Multi-pass membrane protein</topology>
    </subcellularLocation>
</comment>
<evidence type="ECO:0000313" key="7">
    <source>
        <dbReference type="Proteomes" id="UP000095039"/>
    </source>
</evidence>
<dbReference type="RefSeq" id="WP_016962316.1">
    <property type="nucleotide sequence ID" value="NZ_AJWN02000099.1"/>
</dbReference>
<sequence length="234" mass="25036">MWLIATLVVYFIARHIALKLRHPIFNPLLISLLVLMPMVIYSGNTYKEYFDQNKAINFMLGPAVIALAYPLYEQMHVIKRHWKTILLACLGASLLSMTLGTTFALLAGGDLQIAASVLPKSISTPFALGTAEHIGGIPAVTAALVVVAGLFGALIGYPLLNIMKIKSSLARGLSIGAVSHAIGTAKAAETHYQEGALSSLALVICGIMTAILAPFVFHVIEFFVNCSPISTCIK</sequence>
<evidence type="ECO:0000256" key="5">
    <source>
        <dbReference type="SAM" id="Phobius"/>
    </source>
</evidence>
<comment type="caution">
    <text evidence="6">The sequence shown here is derived from an EMBL/GenBank/DDBJ whole genome shotgun (WGS) entry which is preliminary data.</text>
</comment>
<dbReference type="PANTHER" id="PTHR30249">
    <property type="entry name" value="PUTATIVE SEROTONIN TRANSPORTER"/>
    <property type="match status" value="1"/>
</dbReference>
<keyword evidence="3 5" id="KW-1133">Transmembrane helix</keyword>
<dbReference type="Proteomes" id="UP000095039">
    <property type="component" value="Unassembled WGS sequence"/>
</dbReference>
<keyword evidence="7" id="KW-1185">Reference proteome</keyword>
<feature type="transmembrane region" description="Helical" evidence="5">
    <location>
        <begin position="200"/>
        <end position="224"/>
    </location>
</feature>
<proteinExistence type="predicted"/>
<evidence type="ECO:0000313" key="6">
    <source>
        <dbReference type="EMBL" id="OEE58107.1"/>
    </source>
</evidence>
<name>A0A1E5BXW5_9GAMM</name>
<dbReference type="NCBIfam" id="TIGR00659">
    <property type="entry name" value="CidB/LrgB family autolysis modulator"/>
    <property type="match status" value="1"/>
</dbReference>
<evidence type="ECO:0000256" key="4">
    <source>
        <dbReference type="ARBA" id="ARBA00023136"/>
    </source>
</evidence>
<gene>
    <name evidence="6" type="ORF">A1OK_16205</name>
</gene>
<feature type="transmembrane region" description="Helical" evidence="5">
    <location>
        <begin position="84"/>
        <end position="107"/>
    </location>
</feature>
<organism evidence="6 7">
    <name type="scientific">Enterovibrio norvegicus FF-454</name>
    <dbReference type="NCBI Taxonomy" id="1185651"/>
    <lineage>
        <taxon>Bacteria</taxon>
        <taxon>Pseudomonadati</taxon>
        <taxon>Pseudomonadota</taxon>
        <taxon>Gammaproteobacteria</taxon>
        <taxon>Vibrionales</taxon>
        <taxon>Vibrionaceae</taxon>
        <taxon>Enterovibrio</taxon>
    </lineage>
</organism>
<keyword evidence="2 5" id="KW-0812">Transmembrane</keyword>
<dbReference type="AlphaFoldDB" id="A0A1E5BXW5"/>
<evidence type="ECO:0000256" key="3">
    <source>
        <dbReference type="ARBA" id="ARBA00022989"/>
    </source>
</evidence>
<evidence type="ECO:0000256" key="1">
    <source>
        <dbReference type="ARBA" id="ARBA00004141"/>
    </source>
</evidence>
<dbReference type="EMBL" id="AJWN02000099">
    <property type="protein sequence ID" value="OEE58107.1"/>
    <property type="molecule type" value="Genomic_DNA"/>
</dbReference>
<dbReference type="PANTHER" id="PTHR30249:SF0">
    <property type="entry name" value="PLASTIDAL GLYCOLATE_GLYCERATE TRANSLOCATOR 1, CHLOROPLASTIC"/>
    <property type="match status" value="1"/>
</dbReference>
<feature type="transmembrane region" description="Helical" evidence="5">
    <location>
        <begin position="24"/>
        <end position="43"/>
    </location>
</feature>
<evidence type="ECO:0000256" key="2">
    <source>
        <dbReference type="ARBA" id="ARBA00022692"/>
    </source>
</evidence>
<keyword evidence="4 5" id="KW-0472">Membrane</keyword>
<reference evidence="6 7" key="1">
    <citation type="journal article" date="2012" name="Science">
        <title>Ecological populations of bacteria act as socially cohesive units of antibiotic production and resistance.</title>
        <authorList>
            <person name="Cordero O.X."/>
            <person name="Wildschutte H."/>
            <person name="Kirkup B."/>
            <person name="Proehl S."/>
            <person name="Ngo L."/>
            <person name="Hussain F."/>
            <person name="Le Roux F."/>
            <person name="Mincer T."/>
            <person name="Polz M.F."/>
        </authorList>
    </citation>
    <scope>NUCLEOTIDE SEQUENCE [LARGE SCALE GENOMIC DNA]</scope>
    <source>
        <strain evidence="6 7">FF-454</strain>
    </source>
</reference>
<dbReference type="Pfam" id="PF04172">
    <property type="entry name" value="LrgB"/>
    <property type="match status" value="1"/>
</dbReference>
<dbReference type="InterPro" id="IPR007300">
    <property type="entry name" value="CidB/LrgB"/>
</dbReference>
<feature type="transmembrane region" description="Helical" evidence="5">
    <location>
        <begin position="134"/>
        <end position="157"/>
    </location>
</feature>
<dbReference type="GO" id="GO:0016020">
    <property type="term" value="C:membrane"/>
    <property type="evidence" value="ECO:0007669"/>
    <property type="project" value="UniProtKB-SubCell"/>
</dbReference>
<dbReference type="InterPro" id="IPR005261">
    <property type="entry name" value="YohK-like"/>
</dbReference>
<feature type="transmembrane region" description="Helical" evidence="5">
    <location>
        <begin position="55"/>
        <end position="72"/>
    </location>
</feature>